<sequence>MKTEISYRFESSQIANRFVHVLKNWSVNEVKTRLFNGGDSVKVTYKSDEGGFDYTSAELDDLAEKHGGKEV</sequence>
<dbReference type="RefSeq" id="WP_077538684.1">
    <property type="nucleotide sequence ID" value="NZ_CP019628.1"/>
</dbReference>
<proteinExistence type="predicted"/>
<reference evidence="1 2" key="1">
    <citation type="submission" date="2017-02" db="EMBL/GenBank/DDBJ databases">
        <title>Complete genome sequence of the cold-active Pseudoalteromonas aliena strain EH1 isolated from Arctic seawater.</title>
        <authorList>
            <person name="Kim E."/>
            <person name="Heo E."/>
            <person name="Kim H."/>
            <person name="Kim D."/>
        </authorList>
    </citation>
    <scope>NUCLEOTIDE SEQUENCE [LARGE SCALE GENOMIC DNA]</scope>
    <source>
        <strain evidence="1 2">EH1</strain>
    </source>
</reference>
<evidence type="ECO:0000313" key="1">
    <source>
        <dbReference type="EMBL" id="AQQ01885.1"/>
    </source>
</evidence>
<dbReference type="KEGG" id="paln:B0W48_20150"/>
<organism evidence="1 2">
    <name type="scientific">Pseudoalteromonas aliena</name>
    <dbReference type="NCBI Taxonomy" id="247523"/>
    <lineage>
        <taxon>Bacteria</taxon>
        <taxon>Pseudomonadati</taxon>
        <taxon>Pseudomonadota</taxon>
        <taxon>Gammaproteobacteria</taxon>
        <taxon>Alteromonadales</taxon>
        <taxon>Pseudoalteromonadaceae</taxon>
        <taxon>Pseudoalteromonas</taxon>
    </lineage>
</organism>
<gene>
    <name evidence="1" type="ORF">B0W48_20150</name>
</gene>
<dbReference type="EMBL" id="CP019628">
    <property type="protein sequence ID" value="AQQ01885.1"/>
    <property type="molecule type" value="Genomic_DNA"/>
</dbReference>
<dbReference type="AlphaFoldDB" id="A0A1Q2H3E4"/>
<evidence type="ECO:0000313" key="2">
    <source>
        <dbReference type="Proteomes" id="UP000188243"/>
    </source>
</evidence>
<dbReference type="STRING" id="247523.B0W48_20150"/>
<dbReference type="Proteomes" id="UP000188243">
    <property type="component" value="Chromosome"/>
</dbReference>
<accession>A0A1Q2H3E4</accession>
<name>A0A1Q2H3E4_9GAMM</name>
<protein>
    <submittedName>
        <fullName evidence="1">Uncharacterized protein</fullName>
    </submittedName>
</protein>